<name>A0A1G2HF60_9BACT</name>
<proteinExistence type="predicted"/>
<gene>
    <name evidence="1" type="ORF">A2919_00125</name>
</gene>
<comment type="caution">
    <text evidence="1">The sequence shown here is derived from an EMBL/GenBank/DDBJ whole genome shotgun (WGS) entry which is preliminary data.</text>
</comment>
<dbReference type="AlphaFoldDB" id="A0A1G2HF60"/>
<accession>A0A1G2HF60</accession>
<evidence type="ECO:0000313" key="2">
    <source>
        <dbReference type="Proteomes" id="UP000178835"/>
    </source>
</evidence>
<reference evidence="1 2" key="1">
    <citation type="journal article" date="2016" name="Nat. Commun.">
        <title>Thousands of microbial genomes shed light on interconnected biogeochemical processes in an aquifer system.</title>
        <authorList>
            <person name="Anantharaman K."/>
            <person name="Brown C.T."/>
            <person name="Hug L.A."/>
            <person name="Sharon I."/>
            <person name="Castelle C.J."/>
            <person name="Probst A.J."/>
            <person name="Thomas B.C."/>
            <person name="Singh A."/>
            <person name="Wilkins M.J."/>
            <person name="Karaoz U."/>
            <person name="Brodie E.L."/>
            <person name="Williams K.H."/>
            <person name="Hubbard S.S."/>
            <person name="Banfield J.F."/>
        </authorList>
    </citation>
    <scope>NUCLEOTIDE SEQUENCE [LARGE SCALE GENOMIC DNA]</scope>
</reference>
<dbReference type="Proteomes" id="UP000178835">
    <property type="component" value="Unassembled WGS sequence"/>
</dbReference>
<sequence length="241" mass="28042">MDNGWYRKKIELEVLQIIEKRLKAHQMNASRAKEIAGYILDTLHPQMDINQIHAVVQNFDDHFPELIPVVLKVSQDYEDRVKKVVTVYEGSRPKLVTRMPGSARMPADFEMRERETEIWQKQKQARVEELLEGGEMNNSEDRAYLTTLLGREPLTTTDYEENQRRLRLLEKFERTRTDIGRAFIYQNSESKPIGQRHLLLSEGDLKFYGISTGQAQEAFGRGWDEVAVNQLPKQNQGNPKP</sequence>
<organism evidence="1 2">
    <name type="scientific">Candidatus Spechtbacteria bacterium RIFCSPLOWO2_01_FULL_43_12</name>
    <dbReference type="NCBI Taxonomy" id="1802162"/>
    <lineage>
        <taxon>Bacteria</taxon>
        <taxon>Candidatus Spechtiibacteriota</taxon>
    </lineage>
</organism>
<dbReference type="EMBL" id="MHOH01000010">
    <property type="protein sequence ID" value="OGZ60920.1"/>
    <property type="molecule type" value="Genomic_DNA"/>
</dbReference>
<protein>
    <submittedName>
        <fullName evidence="1">Uncharacterized protein</fullName>
    </submittedName>
</protein>
<evidence type="ECO:0000313" key="1">
    <source>
        <dbReference type="EMBL" id="OGZ60920.1"/>
    </source>
</evidence>